<keyword evidence="8 10" id="KW-0178">Competence</keyword>
<keyword evidence="12" id="KW-1185">Reference proteome</keyword>
<keyword evidence="4" id="KW-0488">Methylation</keyword>
<dbReference type="Proteomes" id="UP001377337">
    <property type="component" value="Chromosome"/>
</dbReference>
<name>A0ABZ2NCW3_9BACI</name>
<dbReference type="PIRSF" id="PIRSF029928">
    <property type="entry name" value="Late_competence_ComGC"/>
    <property type="match status" value="1"/>
</dbReference>
<evidence type="ECO:0000256" key="8">
    <source>
        <dbReference type="ARBA" id="ARBA00023287"/>
    </source>
</evidence>
<accession>A0ABZ2NCW3</accession>
<feature type="transmembrane region" description="Helical" evidence="10">
    <location>
        <begin position="12"/>
        <end position="31"/>
    </location>
</feature>
<comment type="subunit">
    <text evidence="10">Homodimer.</text>
</comment>
<evidence type="ECO:0000256" key="3">
    <source>
        <dbReference type="ARBA" id="ARBA00022475"/>
    </source>
</evidence>
<evidence type="ECO:0000256" key="4">
    <source>
        <dbReference type="ARBA" id="ARBA00022481"/>
    </source>
</evidence>
<keyword evidence="5 10" id="KW-0812">Transmembrane</keyword>
<gene>
    <name evidence="11" type="primary">comGC</name>
    <name evidence="11" type="ORF">WCV65_13405</name>
</gene>
<dbReference type="InterPro" id="IPR016940">
    <property type="entry name" value="ComGC"/>
</dbReference>
<keyword evidence="6 10" id="KW-1133">Transmembrane helix</keyword>
<evidence type="ECO:0000256" key="10">
    <source>
        <dbReference type="PIRNR" id="PIRNR029928"/>
    </source>
</evidence>
<comment type="function">
    <text evidence="10">Required for transformation and DNA binding.</text>
</comment>
<proteinExistence type="inferred from homology"/>
<dbReference type="Pfam" id="PF07963">
    <property type="entry name" value="N_methyl"/>
    <property type="match status" value="1"/>
</dbReference>
<dbReference type="NCBIfam" id="NF040999">
    <property type="entry name" value="pilin_ComGC"/>
    <property type="match status" value="1"/>
</dbReference>
<dbReference type="EMBL" id="CP147407">
    <property type="protein sequence ID" value="WXB95558.1"/>
    <property type="molecule type" value="Genomic_DNA"/>
</dbReference>
<protein>
    <recommendedName>
        <fullName evidence="10">ComG operon protein 3</fullName>
    </recommendedName>
</protein>
<dbReference type="InterPro" id="IPR012902">
    <property type="entry name" value="N_methyl_site"/>
</dbReference>
<evidence type="ECO:0000256" key="2">
    <source>
        <dbReference type="ARBA" id="ARBA00004241"/>
    </source>
</evidence>
<dbReference type="RefSeq" id="WP_035403953.1">
    <property type="nucleotide sequence ID" value="NZ_CP147407.1"/>
</dbReference>
<keyword evidence="10" id="KW-0813">Transport</keyword>
<evidence type="ECO:0000256" key="6">
    <source>
        <dbReference type="ARBA" id="ARBA00022989"/>
    </source>
</evidence>
<dbReference type="Gene3D" id="3.30.700.10">
    <property type="entry name" value="Glycoprotein, Type 4 Pilin"/>
    <property type="match status" value="1"/>
</dbReference>
<evidence type="ECO:0000256" key="1">
    <source>
        <dbReference type="ARBA" id="ARBA00004162"/>
    </source>
</evidence>
<evidence type="ECO:0000313" key="11">
    <source>
        <dbReference type="EMBL" id="WXB95558.1"/>
    </source>
</evidence>
<dbReference type="InterPro" id="IPR045584">
    <property type="entry name" value="Pilin-like"/>
</dbReference>
<keyword evidence="3 10" id="KW-1003">Cell membrane</keyword>
<organism evidence="11 12">
    <name type="scientific">Metabacillus sediminis</name>
    <dbReference type="NCBI Taxonomy" id="3117746"/>
    <lineage>
        <taxon>Bacteria</taxon>
        <taxon>Bacillati</taxon>
        <taxon>Bacillota</taxon>
        <taxon>Bacilli</taxon>
        <taxon>Bacillales</taxon>
        <taxon>Bacillaceae</taxon>
        <taxon>Metabacillus</taxon>
    </lineage>
</organism>
<evidence type="ECO:0000313" key="12">
    <source>
        <dbReference type="Proteomes" id="UP001377337"/>
    </source>
</evidence>
<dbReference type="NCBIfam" id="TIGR02532">
    <property type="entry name" value="IV_pilin_GFxxxE"/>
    <property type="match status" value="1"/>
</dbReference>
<reference evidence="11 12" key="1">
    <citation type="submission" date="2024-02" db="EMBL/GenBank/DDBJ databases">
        <title>Seven novel Bacillus-like species.</title>
        <authorList>
            <person name="Liu G."/>
        </authorList>
    </citation>
    <scope>NUCLEOTIDE SEQUENCE [LARGE SCALE GENOMIC DNA]</scope>
    <source>
        <strain evidence="11 12">FJAT-52054</strain>
    </source>
</reference>
<sequence length="99" mass="10688">MKNQKGFTLIEMLIVLLVITILLLVTIPNIANHSSNIQNKGCSGLRNMISAQAEAYRMNKEAVPTIAVLKTEGYIKSNKCPDGTEVTLDSNGAVIEAAK</sequence>
<comment type="similarity">
    <text evidence="9 10">Belongs to the ComGC family.</text>
</comment>
<evidence type="ECO:0000256" key="7">
    <source>
        <dbReference type="ARBA" id="ARBA00023136"/>
    </source>
</evidence>
<keyword evidence="7 10" id="KW-0472">Membrane</keyword>
<evidence type="ECO:0000256" key="9">
    <source>
        <dbReference type="ARBA" id="ARBA00043982"/>
    </source>
</evidence>
<dbReference type="SUPFAM" id="SSF54523">
    <property type="entry name" value="Pili subunits"/>
    <property type="match status" value="1"/>
</dbReference>
<comment type="subcellular location">
    <subcellularLocation>
        <location evidence="1">Cell membrane</location>
        <topology evidence="1">Single-pass membrane protein</topology>
    </subcellularLocation>
    <subcellularLocation>
        <location evidence="2">Cell surface</location>
    </subcellularLocation>
</comment>
<dbReference type="PROSITE" id="PS00409">
    <property type="entry name" value="PROKAR_NTER_METHYL"/>
    <property type="match status" value="1"/>
</dbReference>
<evidence type="ECO:0000256" key="5">
    <source>
        <dbReference type="ARBA" id="ARBA00022692"/>
    </source>
</evidence>